<protein>
    <submittedName>
        <fullName evidence="1">Uncharacterized protein</fullName>
    </submittedName>
</protein>
<dbReference type="Proteomes" id="UP000887104">
    <property type="component" value="Unassembled WGS sequence"/>
</dbReference>
<dbReference type="RefSeq" id="WP_220780107.1">
    <property type="nucleotide sequence ID" value="NZ_BPEY01000012.1"/>
</dbReference>
<reference evidence="1" key="1">
    <citation type="submission" date="2021-05" db="EMBL/GenBank/DDBJ databases">
        <title>Molecular characterization for Shewanella algae harboring chromosomal blaOXA-55-like strains isolated from clinical and environment sample.</title>
        <authorList>
            <person name="Ohama Y."/>
            <person name="Aoki K."/>
            <person name="Harada S."/>
            <person name="Moriya K."/>
            <person name="Ishii Y."/>
            <person name="Tateda K."/>
        </authorList>
    </citation>
    <scope>NUCLEOTIDE SEQUENCE</scope>
    <source>
        <strain evidence="1">JCM 11563</strain>
    </source>
</reference>
<proteinExistence type="predicted"/>
<accession>A0ABQ4P5P6</accession>
<gene>
    <name evidence="1" type="ORF">TUM4438_10200</name>
</gene>
<organism evidence="1 2">
    <name type="scientific">Shewanella sairae</name>
    <dbReference type="NCBI Taxonomy" id="190310"/>
    <lineage>
        <taxon>Bacteria</taxon>
        <taxon>Pseudomonadati</taxon>
        <taxon>Pseudomonadota</taxon>
        <taxon>Gammaproteobacteria</taxon>
        <taxon>Alteromonadales</taxon>
        <taxon>Shewanellaceae</taxon>
        <taxon>Shewanella</taxon>
    </lineage>
</organism>
<name>A0ABQ4P5P6_9GAMM</name>
<evidence type="ECO:0000313" key="1">
    <source>
        <dbReference type="EMBL" id="GIU42800.1"/>
    </source>
</evidence>
<sequence length="157" mass="18042">MTVQHDIYAVDQLLLWLEDNVETGYGVHFDNELEIHSAIALAALKRLLPHKVNMPFIERYLTVAVSADHLTTLDEHVFSEEVESAYSCVAKRDMGYFLKLWETLDSAKESEDFYLKLSPKTQAIIAEAIKQGAQCLEFDRDAEDSFVYKRPRVVIMK</sequence>
<evidence type="ECO:0000313" key="2">
    <source>
        <dbReference type="Proteomes" id="UP000887104"/>
    </source>
</evidence>
<comment type="caution">
    <text evidence="1">The sequence shown here is derived from an EMBL/GenBank/DDBJ whole genome shotgun (WGS) entry which is preliminary data.</text>
</comment>
<keyword evidence="2" id="KW-1185">Reference proteome</keyword>
<dbReference type="EMBL" id="BPEY01000012">
    <property type="protein sequence ID" value="GIU42800.1"/>
    <property type="molecule type" value="Genomic_DNA"/>
</dbReference>